<dbReference type="Gene3D" id="3.80.30.30">
    <property type="match status" value="1"/>
</dbReference>
<dbReference type="STRING" id="555088.DealDRAFT_0174"/>
<dbReference type="RefSeq" id="WP_008513947.1">
    <property type="nucleotide sequence ID" value="NZ_ACJM01000001.1"/>
</dbReference>
<dbReference type="InterPro" id="IPR007197">
    <property type="entry name" value="rSAM"/>
</dbReference>
<reference evidence="1 2" key="1">
    <citation type="submission" date="2009-02" db="EMBL/GenBank/DDBJ databases">
        <title>Sequencing of the draft genome and assembly of Dethiobacter alkaliphilus AHT 1.</title>
        <authorList>
            <consortium name="US DOE Joint Genome Institute (JGI-PGF)"/>
            <person name="Lucas S."/>
            <person name="Copeland A."/>
            <person name="Lapidus A."/>
            <person name="Glavina del Rio T."/>
            <person name="Dalin E."/>
            <person name="Tice H."/>
            <person name="Bruce D."/>
            <person name="Goodwin L."/>
            <person name="Pitluck S."/>
            <person name="Larimer F."/>
            <person name="Land M.L."/>
            <person name="Hauser L."/>
            <person name="Muyzer G."/>
        </authorList>
    </citation>
    <scope>NUCLEOTIDE SEQUENCE [LARGE SCALE GENOMIC DNA]</scope>
    <source>
        <strain evidence="1 2">AHT 1</strain>
    </source>
</reference>
<dbReference type="Pfam" id="PF20903">
    <property type="entry name" value="SPL"/>
    <property type="match status" value="1"/>
</dbReference>
<dbReference type="Proteomes" id="UP000006443">
    <property type="component" value="Unassembled WGS sequence"/>
</dbReference>
<name>C0GCG5_DETAL</name>
<evidence type="ECO:0000313" key="2">
    <source>
        <dbReference type="Proteomes" id="UP000006443"/>
    </source>
</evidence>
<dbReference type="OrthoDB" id="9787095at2"/>
<dbReference type="InterPro" id="IPR034559">
    <property type="entry name" value="SPL_Clostridia"/>
</dbReference>
<dbReference type="GO" id="GO:0051539">
    <property type="term" value="F:4 iron, 4 sulfur cluster binding"/>
    <property type="evidence" value="ECO:0007669"/>
    <property type="project" value="TreeGrafter"/>
</dbReference>
<dbReference type="GO" id="GO:0042601">
    <property type="term" value="C:endospore-forming forespore"/>
    <property type="evidence" value="ECO:0007669"/>
    <property type="project" value="TreeGrafter"/>
</dbReference>
<protein>
    <submittedName>
        <fullName evidence="1">Radical SAM domain protein</fullName>
    </submittedName>
</protein>
<keyword evidence="2" id="KW-1185">Reference proteome</keyword>
<accession>C0GCG5</accession>
<gene>
    <name evidence="1" type="ORF">DealDRAFT_0174</name>
</gene>
<dbReference type="AlphaFoldDB" id="C0GCG5"/>
<dbReference type="EMBL" id="ACJM01000001">
    <property type="protein sequence ID" value="EEG78900.1"/>
    <property type="molecule type" value="Genomic_DNA"/>
</dbReference>
<dbReference type="eggNOG" id="COG1533">
    <property type="taxonomic scope" value="Bacteria"/>
</dbReference>
<dbReference type="GO" id="GO:0003913">
    <property type="term" value="F:DNA photolyase activity"/>
    <property type="evidence" value="ECO:0007669"/>
    <property type="project" value="InterPro"/>
</dbReference>
<comment type="caution">
    <text evidence="1">The sequence shown here is derived from an EMBL/GenBank/DDBJ whole genome shotgun (WGS) entry which is preliminary data.</text>
</comment>
<sequence length="342" mass="39283">MTNNTCFAPQRVLFEERALDYPLGRSLWERFRKEDKEVRVIGSHNRVTGLPGKDPAEKFKEAKRTLVVGVKKDGEFAKCRPSADFQLVLSTSCPGMCEYCYLHTTLGRQPVVRLYVNVEEILERAEKVIKERAPEETVFEGAATSDPLPLEPYSGALAQAITFFAKQEHARFRFVTKFTCVDSLLDLKHQGKTEFRFSVNTPEIINRFEHGTPRLTARLQAAAKVFQAGYKLGFLVAPIFLYDGWQKSYEELLLEMKDTLPAKAAPSFELITHRFTARGKQNIAAIFPSSELPLSEEERRFKYGQFGYGKYVYTKEQYQEAERYLSEKINVYFPSAEILYFV</sequence>
<evidence type="ECO:0000313" key="1">
    <source>
        <dbReference type="EMBL" id="EEG78900.1"/>
    </source>
</evidence>
<dbReference type="InterPro" id="IPR023897">
    <property type="entry name" value="SPL_firmicutes"/>
</dbReference>
<dbReference type="GO" id="GO:1904047">
    <property type="term" value="F:S-adenosyl-L-methionine binding"/>
    <property type="evidence" value="ECO:0007669"/>
    <property type="project" value="InterPro"/>
</dbReference>
<dbReference type="PANTHER" id="PTHR37822:SF2">
    <property type="entry name" value="SPORE PHOTOPRODUCT LYASE"/>
    <property type="match status" value="1"/>
</dbReference>
<dbReference type="NCBIfam" id="TIGR04070">
    <property type="entry name" value="photo_TT_lyase"/>
    <property type="match status" value="1"/>
</dbReference>
<dbReference type="SFLD" id="SFLDG01079">
    <property type="entry name" value="spore_photoproduct_lyase_like"/>
    <property type="match status" value="1"/>
</dbReference>
<dbReference type="SUPFAM" id="SSF102114">
    <property type="entry name" value="Radical SAM enzymes"/>
    <property type="match status" value="1"/>
</dbReference>
<dbReference type="InterPro" id="IPR058240">
    <property type="entry name" value="rSAM_sf"/>
</dbReference>
<dbReference type="InterPro" id="IPR049539">
    <property type="entry name" value="SPL"/>
</dbReference>
<dbReference type="PANTHER" id="PTHR37822">
    <property type="entry name" value="SPORE PHOTOPRODUCT LYASE-RELATED"/>
    <property type="match status" value="1"/>
</dbReference>
<dbReference type="Gene3D" id="3.40.50.12110">
    <property type="match status" value="1"/>
</dbReference>
<dbReference type="SFLD" id="SFLDS00029">
    <property type="entry name" value="Radical_SAM"/>
    <property type="match status" value="1"/>
</dbReference>
<dbReference type="SFLD" id="SFLDF00412">
    <property type="entry name" value="spore_photoproduct_lyase_2"/>
    <property type="match status" value="1"/>
</dbReference>
<proteinExistence type="predicted"/>
<dbReference type="CDD" id="cd01335">
    <property type="entry name" value="Radical_SAM"/>
    <property type="match status" value="1"/>
</dbReference>
<organism evidence="1 2">
    <name type="scientific">Dethiobacter alkaliphilus AHT 1</name>
    <dbReference type="NCBI Taxonomy" id="555088"/>
    <lineage>
        <taxon>Bacteria</taxon>
        <taxon>Bacillati</taxon>
        <taxon>Bacillota</taxon>
        <taxon>Dethiobacteria</taxon>
        <taxon>Dethiobacterales</taxon>
        <taxon>Dethiobacteraceae</taxon>
        <taxon>Dethiobacter</taxon>
    </lineage>
</organism>